<proteinExistence type="predicted"/>
<feature type="compositionally biased region" description="Basic and acidic residues" evidence="1">
    <location>
        <begin position="171"/>
        <end position="194"/>
    </location>
</feature>
<keyword evidence="3" id="KW-1185">Reference proteome</keyword>
<protein>
    <submittedName>
        <fullName evidence="2">Uncharacterized protein</fullName>
    </submittedName>
</protein>
<evidence type="ECO:0000313" key="2">
    <source>
        <dbReference type="EMBL" id="GMT04163.1"/>
    </source>
</evidence>
<feature type="compositionally biased region" description="Low complexity" evidence="1">
    <location>
        <begin position="270"/>
        <end position="284"/>
    </location>
</feature>
<feature type="region of interest" description="Disordered" evidence="1">
    <location>
        <begin position="171"/>
        <end position="223"/>
    </location>
</feature>
<dbReference type="EMBL" id="BTSX01000006">
    <property type="protein sequence ID" value="GMT04163.1"/>
    <property type="molecule type" value="Genomic_DNA"/>
</dbReference>
<name>A0AAV5UD02_9BILA</name>
<evidence type="ECO:0000313" key="3">
    <source>
        <dbReference type="Proteomes" id="UP001432027"/>
    </source>
</evidence>
<feature type="region of interest" description="Disordered" evidence="1">
    <location>
        <begin position="244"/>
        <end position="284"/>
    </location>
</feature>
<evidence type="ECO:0000256" key="1">
    <source>
        <dbReference type="SAM" id="MobiDB-lite"/>
    </source>
</evidence>
<feature type="non-terminal residue" evidence="2">
    <location>
        <position position="1"/>
    </location>
</feature>
<sequence length="308" mass="35154">SVMVRTRMTEKKKGGGETEKKDEIMDQEVHKAIQRELSLLKKQLTLEPIQDSTEKQVRLVIAILRMNISALRGTIMHDSGPAVTAERKAAVDRLVQITNAFDKDAHTAESINDEARMALNELSDTFKVFGPSWVSIRDSIVQLALEQIEDIKCVDPLHKEKAELERLEKRAREKMEKDQKKEVERKAMEKAEKEKKKKKKKNKKTTPTTTTDDPYDDFGDDRVPPQPGCERLTCCCQHDHSTEYDDSPLPDEITPSECLSYIPSDPSIPPLSRSSSSTFSSDDQPVLSHVMSREYWSQFCYFYDNGSK</sequence>
<gene>
    <name evidence="2" type="ORF">PENTCL1PPCAC_26337</name>
</gene>
<feature type="region of interest" description="Disordered" evidence="1">
    <location>
        <begin position="1"/>
        <end position="21"/>
    </location>
</feature>
<dbReference type="Proteomes" id="UP001432027">
    <property type="component" value="Unassembled WGS sequence"/>
</dbReference>
<organism evidence="2 3">
    <name type="scientific">Pristionchus entomophagus</name>
    <dbReference type="NCBI Taxonomy" id="358040"/>
    <lineage>
        <taxon>Eukaryota</taxon>
        <taxon>Metazoa</taxon>
        <taxon>Ecdysozoa</taxon>
        <taxon>Nematoda</taxon>
        <taxon>Chromadorea</taxon>
        <taxon>Rhabditida</taxon>
        <taxon>Rhabditina</taxon>
        <taxon>Diplogasteromorpha</taxon>
        <taxon>Diplogasteroidea</taxon>
        <taxon>Neodiplogasteridae</taxon>
        <taxon>Pristionchus</taxon>
    </lineage>
</organism>
<comment type="caution">
    <text evidence="2">The sequence shown here is derived from an EMBL/GenBank/DDBJ whole genome shotgun (WGS) entry which is preliminary data.</text>
</comment>
<reference evidence="2" key="1">
    <citation type="submission" date="2023-10" db="EMBL/GenBank/DDBJ databases">
        <title>Genome assembly of Pristionchus species.</title>
        <authorList>
            <person name="Yoshida K."/>
            <person name="Sommer R.J."/>
        </authorList>
    </citation>
    <scope>NUCLEOTIDE SEQUENCE</scope>
    <source>
        <strain evidence="2">RS0144</strain>
    </source>
</reference>
<feature type="compositionally biased region" description="Basic residues" evidence="1">
    <location>
        <begin position="195"/>
        <end position="204"/>
    </location>
</feature>
<feature type="compositionally biased region" description="Basic and acidic residues" evidence="1">
    <location>
        <begin position="7"/>
        <end position="21"/>
    </location>
</feature>
<accession>A0AAV5UD02</accession>
<dbReference type="AlphaFoldDB" id="A0AAV5UD02"/>